<sequence length="307" mass="34653">MNLGAVFSCVSSHYAGDFVEIDDFVEIAYLPCVELSFPPRWSTSGAQTRSRDVMEDGWTRFTFSDVLDTSIYLELWDRHNDLWLSQANHIFNRLGILSNFEDYGKLHITLVSSTTADPPEGYLFLCPEKDFQTGPTAFKWPDCPAYWSFDPSGVERPSAESAVDLGFPSIQLSTNIIGHSWDASVYAGLRQFHQAKGFDPDSQEVPLHFERPLFRLSKDIDATFGQIEDGDDQIQVTNADESEDMLVSVNKDDADSSSVPGDKDAEYLRSQEDMPVSWTIQLLIHVQLALILFLIFCGLYDEVSEFK</sequence>
<evidence type="ECO:0000256" key="1">
    <source>
        <dbReference type="SAM" id="Phobius"/>
    </source>
</evidence>
<keyword evidence="1" id="KW-1133">Transmembrane helix</keyword>
<dbReference type="Proteomes" id="UP000620124">
    <property type="component" value="Unassembled WGS sequence"/>
</dbReference>
<gene>
    <name evidence="2" type="ORF">MVEN_00616600</name>
</gene>
<name>A0A8H6YK35_9AGAR</name>
<feature type="transmembrane region" description="Helical" evidence="1">
    <location>
        <begin position="278"/>
        <end position="300"/>
    </location>
</feature>
<reference evidence="2" key="1">
    <citation type="submission" date="2020-05" db="EMBL/GenBank/DDBJ databases">
        <title>Mycena genomes resolve the evolution of fungal bioluminescence.</title>
        <authorList>
            <person name="Tsai I.J."/>
        </authorList>
    </citation>
    <scope>NUCLEOTIDE SEQUENCE</scope>
    <source>
        <strain evidence="2">CCC161011</strain>
    </source>
</reference>
<keyword evidence="3" id="KW-1185">Reference proteome</keyword>
<dbReference type="EMBL" id="JACAZI010000004">
    <property type="protein sequence ID" value="KAF7362673.1"/>
    <property type="molecule type" value="Genomic_DNA"/>
</dbReference>
<proteinExistence type="predicted"/>
<evidence type="ECO:0000313" key="3">
    <source>
        <dbReference type="Proteomes" id="UP000620124"/>
    </source>
</evidence>
<keyword evidence="1" id="KW-0472">Membrane</keyword>
<comment type="caution">
    <text evidence="2">The sequence shown here is derived from an EMBL/GenBank/DDBJ whole genome shotgun (WGS) entry which is preliminary data.</text>
</comment>
<organism evidence="2 3">
    <name type="scientific">Mycena venus</name>
    <dbReference type="NCBI Taxonomy" id="2733690"/>
    <lineage>
        <taxon>Eukaryota</taxon>
        <taxon>Fungi</taxon>
        <taxon>Dikarya</taxon>
        <taxon>Basidiomycota</taxon>
        <taxon>Agaricomycotina</taxon>
        <taxon>Agaricomycetes</taxon>
        <taxon>Agaricomycetidae</taxon>
        <taxon>Agaricales</taxon>
        <taxon>Marasmiineae</taxon>
        <taxon>Mycenaceae</taxon>
        <taxon>Mycena</taxon>
    </lineage>
</organism>
<evidence type="ECO:0000313" key="2">
    <source>
        <dbReference type="EMBL" id="KAF7362673.1"/>
    </source>
</evidence>
<protein>
    <submittedName>
        <fullName evidence="2">Uncharacterized protein</fullName>
    </submittedName>
</protein>
<dbReference type="AlphaFoldDB" id="A0A8H6YK35"/>
<accession>A0A8H6YK35</accession>
<keyword evidence="1" id="KW-0812">Transmembrane</keyword>